<evidence type="ECO:0000256" key="2">
    <source>
        <dbReference type="SAM" id="Phobius"/>
    </source>
</evidence>
<evidence type="ECO:0000313" key="4">
    <source>
        <dbReference type="Proteomes" id="UP000286954"/>
    </source>
</evidence>
<sequence>MYDLSLQLLLAVFAVFILTCLGYGLLRLRALRADAAEEYADRTATKPATVRGVSEAEFTRLYVNSFAPRWAFYLAAGCLIAIVLSPVALTLIPAIYDQIWRATGAHDWAGRGGYVFMFTVFFGVVAFGALPAFVLARLHHTRAPEPFTHALASARGEPIPEETGWRRRPKWARRVRPDTDVDADGSSDTGRKDTAPDSADGSAGGGDGGGSD</sequence>
<keyword evidence="4" id="KW-1185">Reference proteome</keyword>
<organism evidence="3 4">
    <name type="scientific">Glycocaulis alkaliphilus</name>
    <dbReference type="NCBI Taxonomy" id="1434191"/>
    <lineage>
        <taxon>Bacteria</taxon>
        <taxon>Pseudomonadati</taxon>
        <taxon>Pseudomonadota</taxon>
        <taxon>Alphaproteobacteria</taxon>
        <taxon>Maricaulales</taxon>
        <taxon>Maricaulaceae</taxon>
        <taxon>Glycocaulis</taxon>
    </lineage>
</organism>
<feature type="transmembrane region" description="Helical" evidence="2">
    <location>
        <begin position="6"/>
        <end position="26"/>
    </location>
</feature>
<gene>
    <name evidence="3" type="ORF">X907_0126</name>
</gene>
<dbReference type="EMBL" id="CP018911">
    <property type="protein sequence ID" value="AZU02676.1"/>
    <property type="molecule type" value="Genomic_DNA"/>
</dbReference>
<feature type="transmembrane region" description="Helical" evidence="2">
    <location>
        <begin position="116"/>
        <end position="136"/>
    </location>
</feature>
<accession>A0A3T0E624</accession>
<dbReference type="KEGG" id="gak:X907_0126"/>
<keyword evidence="2" id="KW-0472">Membrane</keyword>
<name>A0A3T0E624_9PROT</name>
<keyword evidence="2" id="KW-1133">Transmembrane helix</keyword>
<protein>
    <submittedName>
        <fullName evidence="3">Uncharacterized protein</fullName>
    </submittedName>
</protein>
<dbReference type="Proteomes" id="UP000286954">
    <property type="component" value="Chromosome"/>
</dbReference>
<keyword evidence="2" id="KW-0812">Transmembrane</keyword>
<dbReference type="RefSeq" id="WP_127565139.1">
    <property type="nucleotide sequence ID" value="NZ_BMFB01000004.1"/>
</dbReference>
<dbReference type="OrthoDB" id="7631775at2"/>
<feature type="compositionally biased region" description="Gly residues" evidence="1">
    <location>
        <begin position="202"/>
        <end position="212"/>
    </location>
</feature>
<evidence type="ECO:0000256" key="1">
    <source>
        <dbReference type="SAM" id="MobiDB-lite"/>
    </source>
</evidence>
<dbReference type="AlphaFoldDB" id="A0A3T0E624"/>
<feature type="transmembrane region" description="Helical" evidence="2">
    <location>
        <begin position="70"/>
        <end position="96"/>
    </location>
</feature>
<feature type="region of interest" description="Disordered" evidence="1">
    <location>
        <begin position="149"/>
        <end position="212"/>
    </location>
</feature>
<evidence type="ECO:0000313" key="3">
    <source>
        <dbReference type="EMBL" id="AZU02676.1"/>
    </source>
</evidence>
<proteinExistence type="predicted"/>
<reference evidence="3 4" key="1">
    <citation type="submission" date="2016-12" db="EMBL/GenBank/DDBJ databases">
        <title>The genome of dimorphic prosthecate Glycocaulis alkaliphilus 6b-8t, isolated from crude oil dictates its adaptability in petroleum environments.</title>
        <authorList>
            <person name="Wu X.-L."/>
            <person name="Geng S."/>
        </authorList>
    </citation>
    <scope>NUCLEOTIDE SEQUENCE [LARGE SCALE GENOMIC DNA]</scope>
    <source>
        <strain evidence="3 4">6B-8</strain>
    </source>
</reference>